<evidence type="ECO:0000256" key="4">
    <source>
        <dbReference type="ARBA" id="ARBA00022989"/>
    </source>
</evidence>
<evidence type="ECO:0000313" key="8">
    <source>
        <dbReference type="Proteomes" id="UP000037136"/>
    </source>
</evidence>
<keyword evidence="8" id="KW-1185">Reference proteome</keyword>
<feature type="transmembrane region" description="Helical" evidence="6">
    <location>
        <begin position="300"/>
        <end position="322"/>
    </location>
</feature>
<keyword evidence="3 6" id="KW-0812">Transmembrane</keyword>
<feature type="transmembrane region" description="Helical" evidence="6">
    <location>
        <begin position="130"/>
        <end position="153"/>
    </location>
</feature>
<feature type="transmembrane region" description="Helical" evidence="6">
    <location>
        <begin position="404"/>
        <end position="422"/>
    </location>
</feature>
<feature type="transmembrane region" description="Helical" evidence="6">
    <location>
        <begin position="501"/>
        <end position="519"/>
    </location>
</feature>
<evidence type="ECO:0000256" key="6">
    <source>
        <dbReference type="SAM" id="Phobius"/>
    </source>
</evidence>
<evidence type="ECO:0000256" key="1">
    <source>
        <dbReference type="ARBA" id="ARBA00004141"/>
    </source>
</evidence>
<dbReference type="PIRSF" id="PIRSF006060">
    <property type="entry name" value="AA_transporter"/>
    <property type="match status" value="1"/>
</dbReference>
<evidence type="ECO:0000256" key="2">
    <source>
        <dbReference type="ARBA" id="ARBA00022448"/>
    </source>
</evidence>
<organism evidence="7 8">
    <name type="scientific">Ophiocordyceps unilateralis</name>
    <name type="common">Zombie-ant fungus</name>
    <name type="synonym">Torrubia unilateralis</name>
    <dbReference type="NCBI Taxonomy" id="268505"/>
    <lineage>
        <taxon>Eukaryota</taxon>
        <taxon>Fungi</taxon>
        <taxon>Dikarya</taxon>
        <taxon>Ascomycota</taxon>
        <taxon>Pezizomycotina</taxon>
        <taxon>Sordariomycetes</taxon>
        <taxon>Hypocreomycetidae</taxon>
        <taxon>Hypocreales</taxon>
        <taxon>Ophiocordycipitaceae</taxon>
        <taxon>Ophiocordyceps</taxon>
    </lineage>
</organism>
<dbReference type="PANTHER" id="PTHR45649:SF22">
    <property type="entry name" value="TRANSPORTER, PUTATIVE (EUROFUNG)-RELATED"/>
    <property type="match status" value="1"/>
</dbReference>
<feature type="transmembrane region" description="Helical" evidence="6">
    <location>
        <begin position="49"/>
        <end position="68"/>
    </location>
</feature>
<keyword evidence="4 6" id="KW-1133">Transmembrane helix</keyword>
<feature type="transmembrane region" description="Helical" evidence="6">
    <location>
        <begin position="80"/>
        <end position="102"/>
    </location>
</feature>
<feature type="transmembrane region" description="Helical" evidence="6">
    <location>
        <begin position="215"/>
        <end position="235"/>
    </location>
</feature>
<protein>
    <recommendedName>
        <fullName evidence="9">Amino acid permease/ SLC12A domain-containing protein</fullName>
    </recommendedName>
</protein>
<reference evidence="7 8" key="1">
    <citation type="journal article" date="2015" name="BMC Genomics">
        <title>Gene expression during zombie ant biting behavior reflects the complexity underlying fungal parasitic behavioral manipulation.</title>
        <authorList>
            <person name="de Bekker C."/>
            <person name="Ohm R.A."/>
            <person name="Loreto R.G."/>
            <person name="Sebastian A."/>
            <person name="Albert I."/>
            <person name="Merrow M."/>
            <person name="Brachmann A."/>
            <person name="Hughes D.P."/>
        </authorList>
    </citation>
    <scope>NUCLEOTIDE SEQUENCE [LARGE SCALE GENOMIC DNA]</scope>
    <source>
        <strain evidence="7 8">SC16a</strain>
    </source>
</reference>
<evidence type="ECO:0008006" key="9">
    <source>
        <dbReference type="Google" id="ProtNLM"/>
    </source>
</evidence>
<comment type="caution">
    <text evidence="7">The sequence shown here is derived from an EMBL/GenBank/DDBJ whole genome shotgun (WGS) entry which is preliminary data.</text>
</comment>
<proteinExistence type="predicted"/>
<feature type="transmembrane region" description="Helical" evidence="6">
    <location>
        <begin position="185"/>
        <end position="203"/>
    </location>
</feature>
<feature type="transmembrane region" description="Helical" evidence="6">
    <location>
        <begin position="470"/>
        <end position="489"/>
    </location>
</feature>
<dbReference type="STRING" id="268505.A0A2A9PMT4"/>
<dbReference type="AlphaFoldDB" id="A0A2A9PMT4"/>
<evidence type="ECO:0000256" key="5">
    <source>
        <dbReference type="ARBA" id="ARBA00023136"/>
    </source>
</evidence>
<dbReference type="GO" id="GO:0016020">
    <property type="term" value="C:membrane"/>
    <property type="evidence" value="ECO:0007669"/>
    <property type="project" value="UniProtKB-SubCell"/>
</dbReference>
<name>A0A2A9PMT4_OPHUN</name>
<reference evidence="7 8" key="2">
    <citation type="journal article" date="2017" name="Sci. Rep.">
        <title>Ant-infecting Ophiocordyceps genomes reveal a high diversity of potential behavioral manipulation genes and a possible major role for enterotoxins.</title>
        <authorList>
            <person name="de Bekker C."/>
            <person name="Ohm R.A."/>
            <person name="Evans H.C."/>
            <person name="Brachmann A."/>
            <person name="Hughes D.P."/>
        </authorList>
    </citation>
    <scope>NUCLEOTIDE SEQUENCE [LARGE SCALE GENOMIC DNA]</scope>
    <source>
        <strain evidence="7 8">SC16a</strain>
    </source>
</reference>
<dbReference type="PANTHER" id="PTHR45649">
    <property type="entry name" value="AMINO-ACID PERMEASE BAT1"/>
    <property type="match status" value="1"/>
</dbReference>
<keyword evidence="5 6" id="KW-0472">Membrane</keyword>
<dbReference type="Proteomes" id="UP000037136">
    <property type="component" value="Unassembled WGS sequence"/>
</dbReference>
<comment type="subcellular location">
    <subcellularLocation>
        <location evidence="1">Membrane</location>
        <topology evidence="1">Multi-pass membrane protein</topology>
    </subcellularLocation>
</comment>
<feature type="transmembrane region" description="Helical" evidence="6">
    <location>
        <begin position="428"/>
        <end position="450"/>
    </location>
</feature>
<accession>A0A2A9PMT4</accession>
<keyword evidence="2" id="KW-0813">Transport</keyword>
<evidence type="ECO:0000256" key="3">
    <source>
        <dbReference type="ARBA" id="ARBA00022692"/>
    </source>
</evidence>
<gene>
    <name evidence="7" type="ORF">XA68_12549</name>
</gene>
<dbReference type="EMBL" id="LAZP02000021">
    <property type="protein sequence ID" value="PFH62678.1"/>
    <property type="molecule type" value="Genomic_DNA"/>
</dbReference>
<dbReference type="Pfam" id="PF13520">
    <property type="entry name" value="AA_permease_2"/>
    <property type="match status" value="1"/>
</dbReference>
<dbReference type="InterPro" id="IPR002293">
    <property type="entry name" value="AA/rel_permease1"/>
</dbReference>
<sequence length="535" mass="57322">MSSPSAVSPSEDNGAVVGDSRQDAALLQARRDAQDLADLGHDQALSRKFSLWSMLALALCVLGTWTTFAQGLSSGLVHGGPIAILWGLVLVALCNGCVAISLGELCSSMPTALGQADWISRLLSGRGARFASYLCAWLNTFGWWTLSASQVAFMTDFILSMRLMFIQDDAAAAAARDALPGWQRFLVYLAVTLLFTLINVVSCRRESLLPIISNSVGVGFIGLFVAFVVALPVAVATRPGRHFQPASFVFAGWINRTGWPDGVTWFVGLVQSAYGLTAFDSVIHMAEEIPAPRRNVPRTMWLAVASGAVSGFVFMVVCLFCIQDVDRILSPTSGFPFIEISQSTLGRNAAAVLIGLFILNGLGQGFGILTSASRLTWSFARDGGLPLSQYWAHVDPRWRVPARALWLQASLIGLVGLLYLFASTVLQAVLSVSTIALTLSYAMPIAALLLAGRGALPSGQFRLGPRLGPIANGVSLVYCAITTVFFFFPGSPNPSPGDMNYAIAVFGVMVVVALAFWLLEGPRKRQSRRTAFVSV</sequence>
<dbReference type="OrthoDB" id="2417308at2759"/>
<evidence type="ECO:0000313" key="7">
    <source>
        <dbReference type="EMBL" id="PFH62678.1"/>
    </source>
</evidence>
<dbReference type="GO" id="GO:0022857">
    <property type="term" value="F:transmembrane transporter activity"/>
    <property type="evidence" value="ECO:0007669"/>
    <property type="project" value="InterPro"/>
</dbReference>
<dbReference type="Gene3D" id="1.20.1740.10">
    <property type="entry name" value="Amino acid/polyamine transporter I"/>
    <property type="match status" value="1"/>
</dbReference>